<evidence type="ECO:0000313" key="3">
    <source>
        <dbReference type="EMBL" id="GAA0876224.1"/>
    </source>
</evidence>
<dbReference type="RefSeq" id="WP_343788610.1">
    <property type="nucleotide sequence ID" value="NZ_BAAAFH010000022.1"/>
</dbReference>
<feature type="domain" description="VOC" evidence="2">
    <location>
        <begin position="162"/>
        <end position="316"/>
    </location>
</feature>
<dbReference type="Gene3D" id="3.10.180.10">
    <property type="entry name" value="2,3-Dihydroxybiphenyl 1,2-Dioxygenase, domain 1"/>
    <property type="match status" value="2"/>
</dbReference>
<sequence length="354" mass="40004">MEKIICGIQQMGIGVPNVQEIWKWYRKFFGVDVRIFEEAAEAPLMTRYTGGTVHSRTATLALSMQSGGGFEIWQFTSRPTEKADFEIQLGDYGLYACRIKSRDVQASYVYMKSNGAEVLGEPQKAPDGSFNFFVKDPNGNLFNVVEGSGWFKETNHPARTGGVAGALIGVSDIEKALPLYRDILGYETVVYDYTGVSDCFSDLPAGKGNFRRVLLKHKDERMGPFSKLLGPTQIELVQSTDRTDCRKIFENRFWGDWGFIHLCFDVQGMDTLQKECEEKGFPFTVDSGKTFDMGEAGGRFSYIEDPDGTWIEFVETHKVPVMKKLGWYINLKNKKPGKRLPNWMLSAMGMNRVK</sequence>
<evidence type="ECO:0000259" key="2">
    <source>
        <dbReference type="PROSITE" id="PS51819"/>
    </source>
</evidence>
<keyword evidence="4" id="KW-1185">Reference proteome</keyword>
<dbReference type="Pfam" id="PF00903">
    <property type="entry name" value="Glyoxalase"/>
    <property type="match status" value="2"/>
</dbReference>
<dbReference type="PANTHER" id="PTHR43048">
    <property type="entry name" value="METHYLMALONYL-COA EPIMERASE"/>
    <property type="match status" value="1"/>
</dbReference>
<dbReference type="SUPFAM" id="SSF54593">
    <property type="entry name" value="Glyoxalase/Bleomycin resistance protein/Dihydroxybiphenyl dioxygenase"/>
    <property type="match status" value="2"/>
</dbReference>
<evidence type="ECO:0000256" key="1">
    <source>
        <dbReference type="ARBA" id="ARBA00022723"/>
    </source>
</evidence>
<dbReference type="EMBL" id="BAAAFH010000022">
    <property type="protein sequence ID" value="GAA0876224.1"/>
    <property type="molecule type" value="Genomic_DNA"/>
</dbReference>
<name>A0ABN1MS73_9FLAO</name>
<comment type="caution">
    <text evidence="3">The sequence shown here is derived from an EMBL/GenBank/DDBJ whole genome shotgun (WGS) entry which is preliminary data.</text>
</comment>
<gene>
    <name evidence="3" type="ORF">GCM10009118_26340</name>
</gene>
<accession>A0ABN1MS73</accession>
<evidence type="ECO:0000313" key="4">
    <source>
        <dbReference type="Proteomes" id="UP001501126"/>
    </source>
</evidence>
<dbReference type="InterPro" id="IPR037523">
    <property type="entry name" value="VOC_core"/>
</dbReference>
<organism evidence="3 4">
    <name type="scientific">Wandonia haliotis</name>
    <dbReference type="NCBI Taxonomy" id="574963"/>
    <lineage>
        <taxon>Bacteria</taxon>
        <taxon>Pseudomonadati</taxon>
        <taxon>Bacteroidota</taxon>
        <taxon>Flavobacteriia</taxon>
        <taxon>Flavobacteriales</taxon>
        <taxon>Crocinitomicaceae</taxon>
        <taxon>Wandonia</taxon>
    </lineage>
</organism>
<keyword evidence="1" id="KW-0479">Metal-binding</keyword>
<dbReference type="InterPro" id="IPR029068">
    <property type="entry name" value="Glyas_Bleomycin-R_OHBP_Dase"/>
</dbReference>
<reference evidence="3 4" key="1">
    <citation type="journal article" date="2019" name="Int. J. Syst. Evol. Microbiol.">
        <title>The Global Catalogue of Microorganisms (GCM) 10K type strain sequencing project: providing services to taxonomists for standard genome sequencing and annotation.</title>
        <authorList>
            <consortium name="The Broad Institute Genomics Platform"/>
            <consortium name="The Broad Institute Genome Sequencing Center for Infectious Disease"/>
            <person name="Wu L."/>
            <person name="Ma J."/>
        </authorList>
    </citation>
    <scope>NUCLEOTIDE SEQUENCE [LARGE SCALE GENOMIC DNA]</scope>
    <source>
        <strain evidence="3 4">JCM 16083</strain>
    </source>
</reference>
<dbReference type="Proteomes" id="UP001501126">
    <property type="component" value="Unassembled WGS sequence"/>
</dbReference>
<dbReference type="InterPro" id="IPR051785">
    <property type="entry name" value="MMCE/EMCE_epimerase"/>
</dbReference>
<dbReference type="PANTHER" id="PTHR43048:SF3">
    <property type="entry name" value="METHYLMALONYL-COA EPIMERASE, MITOCHONDRIAL"/>
    <property type="match status" value="1"/>
</dbReference>
<proteinExistence type="predicted"/>
<protein>
    <recommendedName>
        <fullName evidence="2">VOC domain-containing protein</fullName>
    </recommendedName>
</protein>
<dbReference type="PROSITE" id="PS51819">
    <property type="entry name" value="VOC"/>
    <property type="match status" value="2"/>
</dbReference>
<dbReference type="InterPro" id="IPR004360">
    <property type="entry name" value="Glyas_Fos-R_dOase_dom"/>
</dbReference>
<feature type="domain" description="VOC" evidence="2">
    <location>
        <begin position="7"/>
        <end position="147"/>
    </location>
</feature>